<evidence type="ECO:0000313" key="8">
    <source>
        <dbReference type="EMBL" id="CAP98735.1"/>
    </source>
</evidence>
<reference evidence="8 9" key="1">
    <citation type="journal article" date="2008" name="Nat. Biotechnol.">
        <title>Genome sequencing and analysis of the filamentous fungus Penicillium chrysogenum.</title>
        <authorList>
            <person name="van den Berg M.A."/>
            <person name="Albang R."/>
            <person name="Albermann K."/>
            <person name="Badger J.H."/>
            <person name="Daran J.-M."/>
            <person name="Driessen A.J.M."/>
            <person name="Garcia-Estrada C."/>
            <person name="Fedorova N.D."/>
            <person name="Harris D.M."/>
            <person name="Heijne W.H.M."/>
            <person name="Joardar V.S."/>
            <person name="Kiel J.A.K.W."/>
            <person name="Kovalchuk A."/>
            <person name="Martin J.F."/>
            <person name="Nierman W.C."/>
            <person name="Nijland J.G."/>
            <person name="Pronk J.T."/>
            <person name="Roubos J.A."/>
            <person name="van der Klei I.J."/>
            <person name="van Peij N.N.M.E."/>
            <person name="Veenhuis M."/>
            <person name="von Doehren H."/>
            <person name="Wagner C."/>
            <person name="Wortman J.R."/>
            <person name="Bovenberg R.A.L."/>
        </authorList>
    </citation>
    <scope>NUCLEOTIDE SEQUENCE [LARGE SCALE GENOMIC DNA]</scope>
    <source>
        <strain evidence="9">ATCC 28089 / DSM 1075 / NRRL 1951 / Wisconsin 54-1255</strain>
    </source>
</reference>
<evidence type="ECO:0000256" key="1">
    <source>
        <dbReference type="ARBA" id="ARBA00001933"/>
    </source>
</evidence>
<dbReference type="EMBL" id="AM920437">
    <property type="protein sequence ID" value="CAP98735.1"/>
    <property type="molecule type" value="Genomic_DNA"/>
</dbReference>
<dbReference type="InterPro" id="IPR002433">
    <property type="entry name" value="Orn_de-COase"/>
</dbReference>
<dbReference type="Proteomes" id="UP000000724">
    <property type="component" value="Contig Pc00c22"/>
</dbReference>
<dbReference type="Gene3D" id="2.40.37.10">
    <property type="entry name" value="Lyase, Ornithine Decarboxylase, Chain A, domain 1"/>
    <property type="match status" value="1"/>
</dbReference>
<keyword evidence="5" id="KW-0456">Lyase</keyword>
<evidence type="ECO:0000259" key="6">
    <source>
        <dbReference type="Pfam" id="PF00278"/>
    </source>
</evidence>
<protein>
    <submittedName>
        <fullName evidence="8">Pc22g14470 protein</fullName>
    </submittedName>
</protein>
<evidence type="ECO:0000256" key="4">
    <source>
        <dbReference type="ARBA" id="ARBA00022898"/>
    </source>
</evidence>
<dbReference type="VEuPathDB" id="FungiDB:PCH_Pc22g14470"/>
<comment type="cofactor">
    <cofactor evidence="1">
        <name>pyridoxal 5'-phosphate</name>
        <dbReference type="ChEBI" id="CHEBI:597326"/>
    </cofactor>
</comment>
<dbReference type="InterPro" id="IPR029066">
    <property type="entry name" value="PLP-binding_barrel"/>
</dbReference>
<sequence length="217" mass="25080">MLMIFCTHSLADPYNLLFWPKKTVSHSLRKERLMMHSFSKTPCDLENDVLFFVAGTEKIVQQYQRQRNALPNIHPFYGHGKCPPDPKLLQLLADMDVSFDCASLAKIEQLKNPSWAGVAPADLCVRSYRHIARRTQKDTTTKRADMLYLNDGLYGRFSMKWSEDKIFVSTLIELRGTSTLAPREWKPHRYSIWVPTCDSNDCISKEVVMDQEMMIGD</sequence>
<keyword evidence="4" id="KW-0663">Pyridoxal phosphate</keyword>
<dbReference type="OrthoDB" id="5034579at2759"/>
<dbReference type="AlphaFoldDB" id="B6HUY7"/>
<accession>B6HUY7</accession>
<evidence type="ECO:0000256" key="2">
    <source>
        <dbReference type="ARBA" id="ARBA00008872"/>
    </source>
</evidence>
<dbReference type="GO" id="GO:0033387">
    <property type="term" value="P:putrescine biosynthetic process from arginine, via ornithine"/>
    <property type="evidence" value="ECO:0007669"/>
    <property type="project" value="TreeGrafter"/>
</dbReference>
<evidence type="ECO:0000256" key="3">
    <source>
        <dbReference type="ARBA" id="ARBA00022793"/>
    </source>
</evidence>
<keyword evidence="3" id="KW-0210">Decarboxylase</keyword>
<dbReference type="Gene3D" id="3.20.20.10">
    <property type="entry name" value="Alanine racemase"/>
    <property type="match status" value="1"/>
</dbReference>
<organism evidence="8 9">
    <name type="scientific">Penicillium rubens (strain ATCC 28089 / DSM 1075 / NRRL 1951 / Wisconsin 54-1255)</name>
    <name type="common">Penicillium chrysogenum</name>
    <dbReference type="NCBI Taxonomy" id="500485"/>
    <lineage>
        <taxon>Eukaryota</taxon>
        <taxon>Fungi</taxon>
        <taxon>Dikarya</taxon>
        <taxon>Ascomycota</taxon>
        <taxon>Pezizomycotina</taxon>
        <taxon>Eurotiomycetes</taxon>
        <taxon>Eurotiomycetidae</taxon>
        <taxon>Eurotiales</taxon>
        <taxon>Aspergillaceae</taxon>
        <taxon>Penicillium</taxon>
        <taxon>Penicillium chrysogenum species complex</taxon>
    </lineage>
</organism>
<dbReference type="PANTHER" id="PTHR11482">
    <property type="entry name" value="ARGININE/DIAMINOPIMELATE/ORNITHINE DECARBOXYLASE"/>
    <property type="match status" value="1"/>
</dbReference>
<comment type="similarity">
    <text evidence="2">Belongs to the Orn/Lys/Arg decarboxylase class-II family.</text>
</comment>
<feature type="domain" description="Orn/DAP/Arg decarboxylase 2 N-terminal" evidence="7">
    <location>
        <begin position="57"/>
        <end position="121"/>
    </location>
</feature>
<evidence type="ECO:0000259" key="7">
    <source>
        <dbReference type="Pfam" id="PF02784"/>
    </source>
</evidence>
<evidence type="ECO:0000313" key="9">
    <source>
        <dbReference type="Proteomes" id="UP000000724"/>
    </source>
</evidence>
<dbReference type="Pfam" id="PF02784">
    <property type="entry name" value="Orn_Arg_deC_N"/>
    <property type="match status" value="1"/>
</dbReference>
<dbReference type="InterPro" id="IPR022643">
    <property type="entry name" value="De-COase2_C"/>
</dbReference>
<dbReference type="KEGG" id="pcs:N7525_004926"/>
<dbReference type="GeneID" id="8308672"/>
<dbReference type="HOGENOM" id="CLU_1272674_0_0_1"/>
<dbReference type="Pfam" id="PF00278">
    <property type="entry name" value="Orn_DAP_Arg_deC"/>
    <property type="match status" value="1"/>
</dbReference>
<dbReference type="PANTHER" id="PTHR11482:SF6">
    <property type="entry name" value="ORNITHINE DECARBOXYLASE 1-RELATED"/>
    <property type="match status" value="1"/>
</dbReference>
<dbReference type="GO" id="GO:0005737">
    <property type="term" value="C:cytoplasm"/>
    <property type="evidence" value="ECO:0007669"/>
    <property type="project" value="TreeGrafter"/>
</dbReference>
<name>B6HUY7_PENRW</name>
<proteinExistence type="inferred from homology"/>
<evidence type="ECO:0000256" key="5">
    <source>
        <dbReference type="ARBA" id="ARBA00023239"/>
    </source>
</evidence>
<dbReference type="SUPFAM" id="SSF51419">
    <property type="entry name" value="PLP-binding barrel"/>
    <property type="match status" value="1"/>
</dbReference>
<dbReference type="InterPro" id="IPR009006">
    <property type="entry name" value="Ala_racemase/Decarboxylase_C"/>
</dbReference>
<keyword evidence="9" id="KW-1185">Reference proteome</keyword>
<feature type="domain" description="Orn/DAP/Arg decarboxylase 2 C-terminal" evidence="6">
    <location>
        <begin position="140"/>
        <end position="217"/>
    </location>
</feature>
<dbReference type="STRING" id="500485.B6HUY7"/>
<dbReference type="GO" id="GO:0004586">
    <property type="term" value="F:ornithine decarboxylase activity"/>
    <property type="evidence" value="ECO:0007669"/>
    <property type="project" value="TreeGrafter"/>
</dbReference>
<dbReference type="OMA" id="PREWKPH"/>
<dbReference type="BioCyc" id="PCHR:PC22G14470-MONOMER"/>
<gene>
    <name evidence="8" type="ORF">Pc22g14470</name>
    <name evidence="8" type="ORF">PCH_Pc22g14470</name>
</gene>
<dbReference type="InterPro" id="IPR022644">
    <property type="entry name" value="De-COase2_N"/>
</dbReference>
<dbReference type="SUPFAM" id="SSF50621">
    <property type="entry name" value="Alanine racemase C-terminal domain-like"/>
    <property type="match status" value="1"/>
</dbReference>